<dbReference type="InterPro" id="IPR002575">
    <property type="entry name" value="Aminoglycoside_PTrfase"/>
</dbReference>
<dbReference type="RefSeq" id="WP_182836787.1">
    <property type="nucleotide sequence ID" value="NZ_BAAABQ010000078.1"/>
</dbReference>
<evidence type="ECO:0000313" key="2">
    <source>
        <dbReference type="EMBL" id="MBA8924495.1"/>
    </source>
</evidence>
<reference evidence="2 3" key="1">
    <citation type="submission" date="2020-08" db="EMBL/GenBank/DDBJ databases">
        <title>Genomic Encyclopedia of Archaeal and Bacterial Type Strains, Phase II (KMG-II): from individual species to whole genera.</title>
        <authorList>
            <person name="Goeker M."/>
        </authorList>
    </citation>
    <scope>NUCLEOTIDE SEQUENCE [LARGE SCALE GENOMIC DNA]</scope>
    <source>
        <strain evidence="2 3">DSM 43850</strain>
    </source>
</reference>
<sequence length="296" mass="32162">MSHRDDALAVLQAASAAAGLDSSSAKAIRLAENAIYQLPHGVVARIARFGQAAAAEKEVHVARWLEDFGVSAVRVLREVAQPVLVDGRPVTFWHELPPHRHGSTADVARALRQLHKLALPTDFELPVLAPFVRLAQRIEAASTLSSQDQGWLLGRLADLETAYAELPPGLPCCVVHGDAWRGNVVSTPSGVVLLDLERCAVGPPEWDLVSTAVSHVTTGRLDAAEWASYCDAYGYDVTTWSGFTVLRDIRELRMTTMAAQVAATCPERYADQAAHRLACLRGGRGPRPWNGWRDIP</sequence>
<feature type="domain" description="Aminoglycoside phosphotransferase" evidence="1">
    <location>
        <begin position="32"/>
        <end position="234"/>
    </location>
</feature>
<dbReference type="Gene3D" id="3.90.1200.10">
    <property type="match status" value="1"/>
</dbReference>
<dbReference type="InterPro" id="IPR011009">
    <property type="entry name" value="Kinase-like_dom_sf"/>
</dbReference>
<comment type="caution">
    <text evidence="2">The sequence shown here is derived from an EMBL/GenBank/DDBJ whole genome shotgun (WGS) entry which is preliminary data.</text>
</comment>
<accession>A0ABR6BCH4</accession>
<organism evidence="2 3">
    <name type="scientific">Kutzneria viridogrisea</name>
    <dbReference type="NCBI Taxonomy" id="47990"/>
    <lineage>
        <taxon>Bacteria</taxon>
        <taxon>Bacillati</taxon>
        <taxon>Actinomycetota</taxon>
        <taxon>Actinomycetes</taxon>
        <taxon>Pseudonocardiales</taxon>
        <taxon>Pseudonocardiaceae</taxon>
        <taxon>Kutzneria</taxon>
    </lineage>
</organism>
<dbReference type="Proteomes" id="UP000517916">
    <property type="component" value="Unassembled WGS sequence"/>
</dbReference>
<evidence type="ECO:0000313" key="3">
    <source>
        <dbReference type="Proteomes" id="UP000517916"/>
    </source>
</evidence>
<dbReference type="SUPFAM" id="SSF56112">
    <property type="entry name" value="Protein kinase-like (PK-like)"/>
    <property type="match status" value="1"/>
</dbReference>
<evidence type="ECO:0000259" key="1">
    <source>
        <dbReference type="Pfam" id="PF01636"/>
    </source>
</evidence>
<dbReference type="EMBL" id="JACJID010000001">
    <property type="protein sequence ID" value="MBA8924495.1"/>
    <property type="molecule type" value="Genomic_DNA"/>
</dbReference>
<keyword evidence="3" id="KW-1185">Reference proteome</keyword>
<name>A0ABR6BCH4_9PSEU</name>
<protein>
    <recommendedName>
        <fullName evidence="1">Aminoglycoside phosphotransferase domain-containing protein</fullName>
    </recommendedName>
</protein>
<proteinExistence type="predicted"/>
<gene>
    <name evidence="2" type="ORF">BC739_001692</name>
</gene>
<dbReference type="Pfam" id="PF01636">
    <property type="entry name" value="APH"/>
    <property type="match status" value="1"/>
</dbReference>